<feature type="domain" description="Mur ligase C-terminal" evidence="13">
    <location>
        <begin position="346"/>
        <end position="492"/>
    </location>
</feature>
<dbReference type="SUPFAM" id="SSF53244">
    <property type="entry name" value="MurD-like peptide ligases, peptide-binding domain"/>
    <property type="match status" value="1"/>
</dbReference>
<dbReference type="NCBIfam" id="TIGR01143">
    <property type="entry name" value="murF"/>
    <property type="match status" value="1"/>
</dbReference>
<accession>A0A163WG49</accession>
<evidence type="ECO:0000259" key="14">
    <source>
        <dbReference type="Pfam" id="PF08245"/>
    </source>
</evidence>
<protein>
    <recommendedName>
        <fullName evidence="10 11">UDP-N-acetylmuramoyl-tripeptide--D-alanyl-D-alanine ligase</fullName>
        <ecNumber evidence="10 11">6.3.2.10</ecNumber>
    </recommendedName>
    <alternativeName>
        <fullName evidence="10">D-alanyl-D-alanine-adding enzyme</fullName>
    </alternativeName>
</protein>
<comment type="pathway">
    <text evidence="10 11">Cell wall biogenesis; peptidoglycan biosynthesis.</text>
</comment>
<dbReference type="EMBL" id="LWCI01000151">
    <property type="protein sequence ID" value="KZS58312.1"/>
    <property type="molecule type" value="Genomic_DNA"/>
</dbReference>
<evidence type="ECO:0000259" key="12">
    <source>
        <dbReference type="Pfam" id="PF01225"/>
    </source>
</evidence>
<dbReference type="SUPFAM" id="SSF63418">
    <property type="entry name" value="MurE/MurF N-terminal domain"/>
    <property type="match status" value="1"/>
</dbReference>
<keyword evidence="5 10" id="KW-0067">ATP-binding</keyword>
<evidence type="ECO:0000256" key="11">
    <source>
        <dbReference type="RuleBase" id="RU004136"/>
    </source>
</evidence>
<comment type="subcellular location">
    <subcellularLocation>
        <location evidence="10 11">Cytoplasm</location>
    </subcellularLocation>
</comment>
<evidence type="ECO:0000259" key="13">
    <source>
        <dbReference type="Pfam" id="PF02875"/>
    </source>
</evidence>
<dbReference type="Proteomes" id="UP000077342">
    <property type="component" value="Unassembled WGS sequence"/>
</dbReference>
<dbReference type="InterPro" id="IPR000713">
    <property type="entry name" value="Mur_ligase_N"/>
</dbReference>
<evidence type="ECO:0000256" key="1">
    <source>
        <dbReference type="ARBA" id="ARBA00022490"/>
    </source>
</evidence>
<dbReference type="UniPathway" id="UPA00219"/>
<sequence>MIDLTVAQIADIVGGRLADISPEDAEQRRVTGTVEFDSRAVGPGGLFLALPGAHVDGHDYAASAAAAGAVAVLAARPVGVPAIVVAPDQSRVDTAAGVLEHDADGSGAAVLAALAKLAKAVAAELVAGGLTIIGITGSSGKTSTKDLVAAVLEPLGEVVAPPGSFNNELGHPWTVLRATRNTDYLVLEMSARHPGNIAALAEIATPTIGVVLNVGTAHLGEFGSREAIARTKSELPQSVPRSGVVILNVDDAAVAAMAEVTAARVVRVSRARTTGDVWTGPVSLDALARPQFTMYSGDAAVQVRLGVYGDHQVSNALCAAAVGLECGASLEQVATALGAAGPVSAHRMQVTTRADGVTVIDDAYNANPDSMRAGLQALAWIAHGGSGSGSDRPAKRRSWAVLGEMAELGADAIAEHDRVGRLAVRLDVSRLVVVGTGRSVSAMHHGAVLEGACGSWGAGADRGAVNVADADAALALLRAEVQPGDVVLIKASNSAGLGALADALVSDGAVGGVGNRGSAHP</sequence>
<comment type="similarity">
    <text evidence="10">Belongs to the MurCDEF family. MurF subfamily.</text>
</comment>
<organism evidence="15 16">
    <name type="scientific">Mycobacterium ostraviense</name>
    <dbReference type="NCBI Taxonomy" id="2738409"/>
    <lineage>
        <taxon>Bacteria</taxon>
        <taxon>Bacillati</taxon>
        <taxon>Actinomycetota</taxon>
        <taxon>Actinomycetes</taxon>
        <taxon>Mycobacteriales</taxon>
        <taxon>Mycobacteriaceae</taxon>
        <taxon>Mycobacterium</taxon>
    </lineage>
</organism>
<dbReference type="InterPro" id="IPR013221">
    <property type="entry name" value="Mur_ligase_cen"/>
</dbReference>
<dbReference type="SUPFAM" id="SSF53623">
    <property type="entry name" value="MurD-like peptide ligases, catalytic domain"/>
    <property type="match status" value="1"/>
</dbReference>
<dbReference type="Pfam" id="PF02875">
    <property type="entry name" value="Mur_ligase_C"/>
    <property type="match status" value="1"/>
</dbReference>
<dbReference type="PANTHER" id="PTHR43024:SF1">
    <property type="entry name" value="UDP-N-ACETYLMURAMOYL-TRIPEPTIDE--D-ALANYL-D-ALANINE LIGASE"/>
    <property type="match status" value="1"/>
</dbReference>
<dbReference type="GO" id="GO:0047480">
    <property type="term" value="F:UDP-N-acetylmuramoyl-tripeptide-D-alanyl-D-alanine ligase activity"/>
    <property type="evidence" value="ECO:0007669"/>
    <property type="project" value="UniProtKB-UniRule"/>
</dbReference>
<evidence type="ECO:0000256" key="8">
    <source>
        <dbReference type="ARBA" id="ARBA00023306"/>
    </source>
</evidence>
<keyword evidence="2 10" id="KW-0436">Ligase</keyword>
<dbReference type="InterPro" id="IPR004101">
    <property type="entry name" value="Mur_ligase_C"/>
</dbReference>
<keyword evidence="1 10" id="KW-0963">Cytoplasm</keyword>
<dbReference type="EC" id="6.3.2.10" evidence="10 11"/>
<dbReference type="GO" id="GO:0005737">
    <property type="term" value="C:cytoplasm"/>
    <property type="evidence" value="ECO:0007669"/>
    <property type="project" value="UniProtKB-SubCell"/>
</dbReference>
<evidence type="ECO:0000256" key="7">
    <source>
        <dbReference type="ARBA" id="ARBA00022984"/>
    </source>
</evidence>
<evidence type="ECO:0000313" key="15">
    <source>
        <dbReference type="EMBL" id="KZS58312.1"/>
    </source>
</evidence>
<keyword evidence="7 10" id="KW-0573">Peptidoglycan synthesis</keyword>
<dbReference type="GO" id="GO:0008766">
    <property type="term" value="F:UDP-N-acetylmuramoylalanyl-D-glutamyl-2,6-diaminopimelate-D-alanyl-D-alanine ligase activity"/>
    <property type="evidence" value="ECO:0007669"/>
    <property type="project" value="RHEA"/>
</dbReference>
<dbReference type="InterPro" id="IPR005863">
    <property type="entry name" value="UDP-N-AcMur_synth"/>
</dbReference>
<feature type="binding site" evidence="10">
    <location>
        <begin position="137"/>
        <end position="143"/>
    </location>
    <ligand>
        <name>ATP</name>
        <dbReference type="ChEBI" id="CHEBI:30616"/>
    </ligand>
</feature>
<dbReference type="PANTHER" id="PTHR43024">
    <property type="entry name" value="UDP-N-ACETYLMURAMOYL-TRIPEPTIDE--D-ALANYL-D-ALANINE LIGASE"/>
    <property type="match status" value="1"/>
</dbReference>
<evidence type="ECO:0000256" key="5">
    <source>
        <dbReference type="ARBA" id="ARBA00022840"/>
    </source>
</evidence>
<dbReference type="HAMAP" id="MF_02019">
    <property type="entry name" value="MurF"/>
    <property type="match status" value="1"/>
</dbReference>
<comment type="catalytic activity">
    <reaction evidence="10 11">
        <text>D-alanyl-D-alanine + UDP-N-acetyl-alpha-D-muramoyl-L-alanyl-gamma-D-glutamyl-meso-2,6-diaminopimelate + ATP = UDP-N-acetyl-alpha-D-muramoyl-L-alanyl-gamma-D-glutamyl-meso-2,6-diaminopimeloyl-D-alanyl-D-alanine + ADP + phosphate + H(+)</text>
        <dbReference type="Rhea" id="RHEA:28374"/>
        <dbReference type="ChEBI" id="CHEBI:15378"/>
        <dbReference type="ChEBI" id="CHEBI:30616"/>
        <dbReference type="ChEBI" id="CHEBI:43474"/>
        <dbReference type="ChEBI" id="CHEBI:57822"/>
        <dbReference type="ChEBI" id="CHEBI:61386"/>
        <dbReference type="ChEBI" id="CHEBI:83905"/>
        <dbReference type="ChEBI" id="CHEBI:456216"/>
        <dbReference type="EC" id="6.3.2.10"/>
    </reaction>
</comment>
<dbReference type="GO" id="GO:0051301">
    <property type="term" value="P:cell division"/>
    <property type="evidence" value="ECO:0007669"/>
    <property type="project" value="UniProtKB-KW"/>
</dbReference>
<dbReference type="GO" id="GO:0005524">
    <property type="term" value="F:ATP binding"/>
    <property type="evidence" value="ECO:0007669"/>
    <property type="project" value="UniProtKB-UniRule"/>
</dbReference>
<feature type="domain" description="Mur ligase N-terminal catalytic" evidence="12">
    <location>
        <begin position="34"/>
        <end position="84"/>
    </location>
</feature>
<feature type="domain" description="Mur ligase central" evidence="14">
    <location>
        <begin position="135"/>
        <end position="322"/>
    </location>
</feature>
<evidence type="ECO:0000256" key="2">
    <source>
        <dbReference type="ARBA" id="ARBA00022598"/>
    </source>
</evidence>
<dbReference type="InterPro" id="IPR035911">
    <property type="entry name" value="MurE/MurF_N"/>
</dbReference>
<keyword evidence="4 10" id="KW-0547">Nucleotide-binding</keyword>
<proteinExistence type="inferred from homology"/>
<dbReference type="Gene3D" id="3.40.1190.10">
    <property type="entry name" value="Mur-like, catalytic domain"/>
    <property type="match status" value="1"/>
</dbReference>
<keyword evidence="16" id="KW-1185">Reference proteome</keyword>
<dbReference type="GO" id="GO:0009252">
    <property type="term" value="P:peptidoglycan biosynthetic process"/>
    <property type="evidence" value="ECO:0007669"/>
    <property type="project" value="UniProtKB-UniRule"/>
</dbReference>
<dbReference type="RefSeq" id="WP_075512770.1">
    <property type="nucleotide sequence ID" value="NZ_CP089224.1"/>
</dbReference>
<dbReference type="GO" id="GO:0071555">
    <property type="term" value="P:cell wall organization"/>
    <property type="evidence" value="ECO:0007669"/>
    <property type="project" value="UniProtKB-KW"/>
</dbReference>
<keyword evidence="9 10" id="KW-0961">Cell wall biogenesis/degradation</keyword>
<keyword evidence="3 10" id="KW-0132">Cell division</keyword>
<dbReference type="Gene3D" id="3.40.1390.10">
    <property type="entry name" value="MurE/MurF, N-terminal domain"/>
    <property type="match status" value="1"/>
</dbReference>
<evidence type="ECO:0000256" key="6">
    <source>
        <dbReference type="ARBA" id="ARBA00022960"/>
    </source>
</evidence>
<dbReference type="InterPro" id="IPR036615">
    <property type="entry name" value="Mur_ligase_C_dom_sf"/>
</dbReference>
<name>A0A163WG49_9MYCO</name>
<evidence type="ECO:0000256" key="3">
    <source>
        <dbReference type="ARBA" id="ARBA00022618"/>
    </source>
</evidence>
<comment type="function">
    <text evidence="10 11">Involved in cell wall formation. Catalyzes the final step in the synthesis of UDP-N-acetylmuramoyl-pentapeptide, the precursor of murein.</text>
</comment>
<dbReference type="GO" id="GO:0008360">
    <property type="term" value="P:regulation of cell shape"/>
    <property type="evidence" value="ECO:0007669"/>
    <property type="project" value="UniProtKB-KW"/>
</dbReference>
<dbReference type="InterPro" id="IPR051046">
    <property type="entry name" value="MurCDEF_CellWall_CoF430Synth"/>
</dbReference>
<evidence type="ECO:0000313" key="16">
    <source>
        <dbReference type="Proteomes" id="UP000077342"/>
    </source>
</evidence>
<evidence type="ECO:0000256" key="10">
    <source>
        <dbReference type="HAMAP-Rule" id="MF_02019"/>
    </source>
</evidence>
<evidence type="ECO:0000256" key="9">
    <source>
        <dbReference type="ARBA" id="ARBA00023316"/>
    </source>
</evidence>
<dbReference type="Pfam" id="PF08245">
    <property type="entry name" value="Mur_ligase_M"/>
    <property type="match status" value="1"/>
</dbReference>
<reference evidence="16" key="1">
    <citation type="submission" date="2016-04" db="EMBL/GenBank/DDBJ databases">
        <authorList>
            <person name="Strapagiel D."/>
            <person name="Borowka P."/>
            <person name="Marciniak B."/>
            <person name="Bakula Z."/>
            <person name="Van Ingen J."/>
            <person name="Safianowska A."/>
            <person name="Dziadek J."/>
            <person name="Jagielski T."/>
        </authorList>
    </citation>
    <scope>NUCLEOTIDE SEQUENCE [LARGE SCALE GENOMIC DNA]</scope>
    <source>
        <strain evidence="16">1010001458</strain>
    </source>
</reference>
<evidence type="ECO:0000256" key="4">
    <source>
        <dbReference type="ARBA" id="ARBA00022741"/>
    </source>
</evidence>
<comment type="caution">
    <text evidence="15">The sequence shown here is derived from an EMBL/GenBank/DDBJ whole genome shotgun (WGS) entry which is preliminary data.</text>
</comment>
<keyword evidence="8 10" id="KW-0131">Cell cycle</keyword>
<dbReference type="InterPro" id="IPR036565">
    <property type="entry name" value="Mur-like_cat_sf"/>
</dbReference>
<dbReference type="Gene3D" id="3.90.190.20">
    <property type="entry name" value="Mur ligase, C-terminal domain"/>
    <property type="match status" value="1"/>
</dbReference>
<dbReference type="Pfam" id="PF01225">
    <property type="entry name" value="Mur_ligase"/>
    <property type="match status" value="1"/>
</dbReference>
<dbReference type="AlphaFoldDB" id="A0A163WG49"/>
<keyword evidence="6 10" id="KW-0133">Cell shape</keyword>
<gene>
    <name evidence="10" type="primary">murF</name>
    <name evidence="15" type="ORF">A4G28_02210</name>
</gene>